<accession>A0A139X6B0</accession>
<reference evidence="2 3" key="1">
    <citation type="journal article" date="2013" name="Genome Biol. Evol.">
        <title>Genomes of Stigonematalean cyanobacteria (subsection V) and the evolution of oxygenic photosynthesis from prokaryotes to plastids.</title>
        <authorList>
            <person name="Dagan T."/>
            <person name="Roettger M."/>
            <person name="Stucken K."/>
            <person name="Landan G."/>
            <person name="Koch R."/>
            <person name="Major P."/>
            <person name="Gould S.B."/>
            <person name="Goremykin V.V."/>
            <person name="Rippka R."/>
            <person name="Tandeau de Marsac N."/>
            <person name="Gugger M."/>
            <person name="Lockhart P.J."/>
            <person name="Allen J.F."/>
            <person name="Brune I."/>
            <person name="Maus I."/>
            <person name="Puhler A."/>
            <person name="Martin W.F."/>
        </authorList>
    </citation>
    <scope>NUCLEOTIDE SEQUENCE [LARGE SCALE GENOMIC DNA]</scope>
    <source>
        <strain evidence="2 3">PCC 7110</strain>
    </source>
</reference>
<name>A0A139X6B0_9CYAN</name>
<proteinExistence type="predicted"/>
<feature type="compositionally biased region" description="Polar residues" evidence="1">
    <location>
        <begin position="53"/>
        <end position="76"/>
    </location>
</feature>
<dbReference type="Proteomes" id="UP000076925">
    <property type="component" value="Unassembled WGS sequence"/>
</dbReference>
<organism evidence="2 3">
    <name type="scientific">Scytonema hofmannii PCC 7110</name>
    <dbReference type="NCBI Taxonomy" id="128403"/>
    <lineage>
        <taxon>Bacteria</taxon>
        <taxon>Bacillati</taxon>
        <taxon>Cyanobacteriota</taxon>
        <taxon>Cyanophyceae</taxon>
        <taxon>Nostocales</taxon>
        <taxon>Scytonemataceae</taxon>
        <taxon>Scytonema</taxon>
    </lineage>
</organism>
<evidence type="ECO:0000313" key="2">
    <source>
        <dbReference type="EMBL" id="KYC40238.1"/>
    </source>
</evidence>
<sequence length="107" mass="11467">MPDITFLQNSLTDLQQNPIDTNALIASSCIARTGKQEGTFTITGSGGLPNRPGDTSPSNYPTGTVRNVDNNSSSSPHRPWKIGDPIVEPSGVYQLPSGQLVMSRRCH</sequence>
<protein>
    <submittedName>
        <fullName evidence="2">Uncharacterized protein</fullName>
    </submittedName>
</protein>
<dbReference type="STRING" id="128403.WA1_27265"/>
<dbReference type="AlphaFoldDB" id="A0A139X6B0"/>
<feature type="region of interest" description="Disordered" evidence="1">
    <location>
        <begin position="40"/>
        <end position="83"/>
    </location>
</feature>
<evidence type="ECO:0000256" key="1">
    <source>
        <dbReference type="SAM" id="MobiDB-lite"/>
    </source>
</evidence>
<gene>
    <name evidence="2" type="ORF">WA1_27265</name>
</gene>
<evidence type="ECO:0000313" key="3">
    <source>
        <dbReference type="Proteomes" id="UP000076925"/>
    </source>
</evidence>
<dbReference type="EMBL" id="ANNX02000030">
    <property type="protein sequence ID" value="KYC40238.1"/>
    <property type="molecule type" value="Genomic_DNA"/>
</dbReference>
<keyword evidence="3" id="KW-1185">Reference proteome</keyword>
<comment type="caution">
    <text evidence="2">The sequence shown here is derived from an EMBL/GenBank/DDBJ whole genome shotgun (WGS) entry which is preliminary data.</text>
</comment>